<dbReference type="EMBL" id="JWZX01003183">
    <property type="protein sequence ID" value="KOO23520.1"/>
    <property type="molecule type" value="Genomic_DNA"/>
</dbReference>
<sequence length="238" mass="25471">MRIFLGPSAQLLLLTHAGFKPYMCTGSDPADLLTRKKAGDAVNLGGAGSAGISALEAMQAEQTKRLELLGASSSPPPPPAAPAMRLSTFSVSDSAAGRAEADELLRRMLMKDKGELEEPNADLIARAQRGSKQWQDAGLHERAYQELLAVEKYVSYSSALGARFHLGLADAAQASGREAEAKRLRQRVMADAQSSSLRWQAEQALSKMSSTTSGKTSTSSSSSNPELNSLFRMPSQWD</sequence>
<dbReference type="AlphaFoldDB" id="A0A0M0JAM1"/>
<dbReference type="Proteomes" id="UP000037460">
    <property type="component" value="Unassembled WGS sequence"/>
</dbReference>
<proteinExistence type="predicted"/>
<evidence type="ECO:0000313" key="3">
    <source>
        <dbReference type="Proteomes" id="UP000037460"/>
    </source>
</evidence>
<gene>
    <name evidence="2" type="ORF">Ctob_011972</name>
</gene>
<evidence type="ECO:0000256" key="1">
    <source>
        <dbReference type="SAM" id="MobiDB-lite"/>
    </source>
</evidence>
<organism evidence="2 3">
    <name type="scientific">Chrysochromulina tobinii</name>
    <dbReference type="NCBI Taxonomy" id="1460289"/>
    <lineage>
        <taxon>Eukaryota</taxon>
        <taxon>Haptista</taxon>
        <taxon>Haptophyta</taxon>
        <taxon>Prymnesiophyceae</taxon>
        <taxon>Prymnesiales</taxon>
        <taxon>Chrysochromulinaceae</taxon>
        <taxon>Chrysochromulina</taxon>
    </lineage>
</organism>
<reference evidence="3" key="1">
    <citation type="journal article" date="2015" name="PLoS Genet.">
        <title>Genome Sequence and Transcriptome Analyses of Chrysochromulina tobin: Metabolic Tools for Enhanced Algal Fitness in the Prominent Order Prymnesiales (Haptophyceae).</title>
        <authorList>
            <person name="Hovde B.T."/>
            <person name="Deodato C.R."/>
            <person name="Hunsperger H.M."/>
            <person name="Ryken S.A."/>
            <person name="Yost W."/>
            <person name="Jha R.K."/>
            <person name="Patterson J."/>
            <person name="Monnat R.J. Jr."/>
            <person name="Barlow S.B."/>
            <person name="Starkenburg S.R."/>
            <person name="Cattolico R.A."/>
        </authorList>
    </citation>
    <scope>NUCLEOTIDE SEQUENCE</scope>
    <source>
        <strain evidence="3">CCMP291</strain>
    </source>
</reference>
<evidence type="ECO:0000313" key="2">
    <source>
        <dbReference type="EMBL" id="KOO23520.1"/>
    </source>
</evidence>
<name>A0A0M0JAM1_9EUKA</name>
<accession>A0A0M0JAM1</accession>
<comment type="caution">
    <text evidence="2">The sequence shown here is derived from an EMBL/GenBank/DDBJ whole genome shotgun (WGS) entry which is preliminary data.</text>
</comment>
<feature type="region of interest" description="Disordered" evidence="1">
    <location>
        <begin position="193"/>
        <end position="238"/>
    </location>
</feature>
<feature type="compositionally biased region" description="Low complexity" evidence="1">
    <location>
        <begin position="206"/>
        <end position="223"/>
    </location>
</feature>
<keyword evidence="3" id="KW-1185">Reference proteome</keyword>
<protein>
    <submittedName>
        <fullName evidence="2">Uncharacterized protein</fullName>
    </submittedName>
</protein>